<dbReference type="OrthoDB" id="9784634at2"/>
<sequence>MKLNNEVTKTSPFKNFLESLTWVADQNWFEGQVGFESAILDESDIWATIMDAYNPHEVTLPLPVPNLSQQMIVVPCDGRPLRSIGRSISKLHQQIGIIQVNFKGTGYRVLWGLSEKVPPTKFLNQILWAHNERLAINPKHRVLAYCFPSNLDAQAFLTNNKSDEMNNFNHKLFQAHPNLNLWLPNGVRLQTLKEPFVVSAPNTWTDNLAQTSTIIFPGQGVLVAANDWNTAITILVNLDKAAWKLSQWPATFQPRWSKDYVEKLRDAFEETLAKTDKKKVEK</sequence>
<proteinExistence type="predicted"/>
<dbReference type="EMBL" id="CP024962">
    <property type="protein sequence ID" value="ATZ16192.1"/>
    <property type="molecule type" value="Genomic_DNA"/>
</dbReference>
<dbReference type="Gene3D" id="3.40.225.10">
    <property type="entry name" value="Class II aldolase/adducin N-terminal domain"/>
    <property type="match status" value="1"/>
</dbReference>
<organism evidence="1 2">
    <name type="scientific">Entomoplasma freundtii</name>
    <dbReference type="NCBI Taxonomy" id="74700"/>
    <lineage>
        <taxon>Bacteria</taxon>
        <taxon>Bacillati</taxon>
        <taxon>Mycoplasmatota</taxon>
        <taxon>Mollicutes</taxon>
        <taxon>Entomoplasmatales</taxon>
        <taxon>Entomoplasmataceae</taxon>
        <taxon>Entomoplasma</taxon>
    </lineage>
</organism>
<dbReference type="Proteomes" id="UP000232222">
    <property type="component" value="Chromosome"/>
</dbReference>
<gene>
    <name evidence="1" type="primary">rhaD</name>
    <name evidence="1" type="ORF">EFREU_v1c01650</name>
</gene>
<dbReference type="InterPro" id="IPR036409">
    <property type="entry name" value="Aldolase_II/adducin_N_sf"/>
</dbReference>
<keyword evidence="2" id="KW-1185">Reference proteome</keyword>
<reference evidence="1 2" key="1">
    <citation type="submission" date="2017-11" db="EMBL/GenBank/DDBJ databases">
        <title>Genome sequence of Entomoplasma freundtii BARC 318 (ATCC 51999).</title>
        <authorList>
            <person name="Lo W.-S."/>
            <person name="Gasparich G.E."/>
            <person name="Kuo C.-H."/>
        </authorList>
    </citation>
    <scope>NUCLEOTIDE SEQUENCE [LARGE SCALE GENOMIC DNA]</scope>
    <source>
        <strain evidence="1 2">BARC 318</strain>
    </source>
</reference>
<evidence type="ECO:0000313" key="2">
    <source>
        <dbReference type="Proteomes" id="UP000232222"/>
    </source>
</evidence>
<name>A0A2K8NQT0_9MOLU</name>
<protein>
    <submittedName>
        <fullName evidence="1">Rhamnulose-1-phosphate aldolase</fullName>
    </submittedName>
</protein>
<dbReference type="AlphaFoldDB" id="A0A2K8NQT0"/>
<accession>A0A2K8NQT0</accession>
<evidence type="ECO:0000313" key="1">
    <source>
        <dbReference type="EMBL" id="ATZ16192.1"/>
    </source>
</evidence>
<dbReference type="RefSeq" id="WP_100609150.1">
    <property type="nucleotide sequence ID" value="NZ_CP024962.1"/>
</dbReference>
<dbReference type="KEGG" id="efr:EFREU_v1c01650"/>